<name>A0ABD0L1K3_9CAEN</name>
<accession>A0ABD0L1K3</accession>
<evidence type="ECO:0000313" key="2">
    <source>
        <dbReference type="Proteomes" id="UP001519460"/>
    </source>
</evidence>
<dbReference type="Proteomes" id="UP001519460">
    <property type="component" value="Unassembled WGS sequence"/>
</dbReference>
<evidence type="ECO:0000313" key="1">
    <source>
        <dbReference type="EMBL" id="KAK7493394.1"/>
    </source>
</evidence>
<organism evidence="1 2">
    <name type="scientific">Batillaria attramentaria</name>
    <dbReference type="NCBI Taxonomy" id="370345"/>
    <lineage>
        <taxon>Eukaryota</taxon>
        <taxon>Metazoa</taxon>
        <taxon>Spiralia</taxon>
        <taxon>Lophotrochozoa</taxon>
        <taxon>Mollusca</taxon>
        <taxon>Gastropoda</taxon>
        <taxon>Caenogastropoda</taxon>
        <taxon>Sorbeoconcha</taxon>
        <taxon>Cerithioidea</taxon>
        <taxon>Batillariidae</taxon>
        <taxon>Batillaria</taxon>
    </lineage>
</organism>
<proteinExistence type="predicted"/>
<dbReference type="EMBL" id="JACVVK020000093">
    <property type="protein sequence ID" value="KAK7493394.1"/>
    <property type="molecule type" value="Genomic_DNA"/>
</dbReference>
<keyword evidence="2" id="KW-1185">Reference proteome</keyword>
<reference evidence="1 2" key="1">
    <citation type="journal article" date="2023" name="Sci. Data">
        <title>Genome assembly of the Korean intertidal mud-creeper Batillaria attramentaria.</title>
        <authorList>
            <person name="Patra A.K."/>
            <person name="Ho P.T."/>
            <person name="Jun S."/>
            <person name="Lee S.J."/>
            <person name="Kim Y."/>
            <person name="Won Y.J."/>
        </authorList>
    </citation>
    <scope>NUCLEOTIDE SEQUENCE [LARGE SCALE GENOMIC DNA]</scope>
    <source>
        <strain evidence="1">Wonlab-2016</strain>
    </source>
</reference>
<protein>
    <submittedName>
        <fullName evidence="1">Uncharacterized protein</fullName>
    </submittedName>
</protein>
<comment type="caution">
    <text evidence="1">The sequence shown here is derived from an EMBL/GenBank/DDBJ whole genome shotgun (WGS) entry which is preliminary data.</text>
</comment>
<gene>
    <name evidence="1" type="ORF">BaRGS_00015294</name>
</gene>
<dbReference type="AlphaFoldDB" id="A0ABD0L1K3"/>
<sequence length="147" mass="16885">MGIYLSICMSLRMVCTENDIPELGKTQDECSTLQNSWDKKLQTRVSTHLAAPQWVCDFPENGEREKKRKSQTLINTKECYALQNILKKKLHLRDGHQVCTRLLYTSVIVDAEWRSSHPSPRCYNMKLESATHGTLAPQSDCFNLSDH</sequence>